<evidence type="ECO:0000256" key="1">
    <source>
        <dbReference type="SAM" id="MobiDB-lite"/>
    </source>
</evidence>
<feature type="compositionally biased region" description="Basic and acidic residues" evidence="1">
    <location>
        <begin position="169"/>
        <end position="189"/>
    </location>
</feature>
<accession>A0A8S5N0S4</accession>
<dbReference type="EMBL" id="BK015029">
    <property type="protein sequence ID" value="DAD87866.1"/>
    <property type="molecule type" value="Genomic_DNA"/>
</dbReference>
<proteinExistence type="predicted"/>
<organism evidence="2">
    <name type="scientific">Siphoviridae sp. ct43U4</name>
    <dbReference type="NCBI Taxonomy" id="2826285"/>
    <lineage>
        <taxon>Viruses</taxon>
        <taxon>Duplodnaviria</taxon>
        <taxon>Heunggongvirae</taxon>
        <taxon>Uroviricota</taxon>
        <taxon>Caudoviricetes</taxon>
    </lineage>
</organism>
<name>A0A8S5N0S4_9CAUD</name>
<sequence>MKRIDNWDTFGNSEEGERIAPLPCGIYALKIVDAIDHPEESGKEYLELHFDIVRSENAEYLKYFSKTSTKEKWNFQGTTRLYYSVKAMSLFKSRIIAIEKSNKGYSFAKSNFDEKTLIGKFFIGVFQEHEYVNKEGLVAKAVRLESMRSTEAWQDEKCRADMEKQAHKLITLEDQKKERPAEPAPEQKKTASAIEDDDDLPF</sequence>
<feature type="region of interest" description="Disordered" evidence="1">
    <location>
        <begin position="169"/>
        <end position="202"/>
    </location>
</feature>
<protein>
    <recommendedName>
        <fullName evidence="3">DUF669 domain-containing protein</fullName>
    </recommendedName>
</protein>
<evidence type="ECO:0008006" key="3">
    <source>
        <dbReference type="Google" id="ProtNLM"/>
    </source>
</evidence>
<evidence type="ECO:0000313" key="2">
    <source>
        <dbReference type="EMBL" id="DAD87866.1"/>
    </source>
</evidence>
<reference evidence="2" key="1">
    <citation type="journal article" date="2021" name="Proc. Natl. Acad. Sci. U.S.A.">
        <title>A Catalog of Tens of Thousands of Viruses from Human Metagenomes Reveals Hidden Associations with Chronic Diseases.</title>
        <authorList>
            <person name="Tisza M.J."/>
            <person name="Buck C.B."/>
        </authorList>
    </citation>
    <scope>NUCLEOTIDE SEQUENCE</scope>
    <source>
        <strain evidence="2">Ct43U4</strain>
    </source>
</reference>